<comment type="caution">
    <text evidence="4">The sequence shown here is derived from an EMBL/GenBank/DDBJ whole genome shotgun (WGS) entry which is preliminary data.</text>
</comment>
<evidence type="ECO:0000313" key="4">
    <source>
        <dbReference type="EMBL" id="RGJ08305.1"/>
    </source>
</evidence>
<reference evidence="4 5" key="1">
    <citation type="submission" date="2018-08" db="EMBL/GenBank/DDBJ databases">
        <title>A genome reference for cultivated species of the human gut microbiota.</title>
        <authorList>
            <person name="Zou Y."/>
            <person name="Xue W."/>
            <person name="Luo G."/>
        </authorList>
    </citation>
    <scope>NUCLEOTIDE SEQUENCE [LARGE SCALE GENOMIC DNA]</scope>
    <source>
        <strain evidence="4 5">TM09-12</strain>
    </source>
</reference>
<keyword evidence="2" id="KW-0813">Transport</keyword>
<dbReference type="Gene3D" id="3.40.190.10">
    <property type="entry name" value="Periplasmic binding protein-like II"/>
    <property type="match status" value="1"/>
</dbReference>
<evidence type="ECO:0000256" key="1">
    <source>
        <dbReference type="ARBA" id="ARBA00008520"/>
    </source>
</evidence>
<feature type="chain" id="PRO_5039386140" evidence="3">
    <location>
        <begin position="22"/>
        <end position="416"/>
    </location>
</feature>
<name>A0A374PE41_9FIRM</name>
<organism evidence="4 5">
    <name type="scientific">Hungatella hathewayi</name>
    <dbReference type="NCBI Taxonomy" id="154046"/>
    <lineage>
        <taxon>Bacteria</taxon>
        <taxon>Bacillati</taxon>
        <taxon>Bacillota</taxon>
        <taxon>Clostridia</taxon>
        <taxon>Lachnospirales</taxon>
        <taxon>Lachnospiraceae</taxon>
        <taxon>Hungatella</taxon>
    </lineage>
</organism>
<protein>
    <submittedName>
        <fullName evidence="4">Extracellular solute-binding protein</fullName>
    </submittedName>
</protein>
<proteinExistence type="inferred from homology"/>
<dbReference type="Pfam" id="PF01547">
    <property type="entry name" value="SBP_bac_1"/>
    <property type="match status" value="1"/>
</dbReference>
<sequence>MKRYTKFAAIALTAVMTAALATGCQKKEDAVTLTVWGDTDNQAILEESFTAINQAFEEKYPNIKLDYQYSGSFDTINVAVQSDSLPDLFWVQGNKSTKMAELARNGYLLPLDEYKLDASRFPEEAITYATVDGSVYCSYPSFFDYAVIYYNKDIFAKYNLEKPAAWDDFVNAMDVLTRNGEVAMALGGKGDFDRYWLMQAMAPALFNDTMGAIADHGDPDYKAMETGFNDYRSFAENGYFGKDFASMDAVAAQLAFTNGKAAMTVDGTWNNQLYKDAAFEVGRFAIPGTDGSKYAQSGPSNYNTYAVAKKTKYPAEAVKYVEFLNSKEAQQILEDHLGAIPLVKDLTPKDETVGELAEYDVVGYNIYHVLSGVADEVGKPQDIFLGEVLPKLMLSEMTGEEAVQRIQEEIAKSSAK</sequence>
<gene>
    <name evidence="4" type="ORF">DXD79_02600</name>
</gene>
<feature type="signal peptide" evidence="3">
    <location>
        <begin position="1"/>
        <end position="21"/>
    </location>
</feature>
<evidence type="ECO:0000256" key="3">
    <source>
        <dbReference type="SAM" id="SignalP"/>
    </source>
</evidence>
<dbReference type="AlphaFoldDB" id="A0A374PE41"/>
<dbReference type="PANTHER" id="PTHR43649">
    <property type="entry name" value="ARABINOSE-BINDING PROTEIN-RELATED"/>
    <property type="match status" value="1"/>
</dbReference>
<dbReference type="PROSITE" id="PS51257">
    <property type="entry name" value="PROKAR_LIPOPROTEIN"/>
    <property type="match status" value="1"/>
</dbReference>
<evidence type="ECO:0000313" key="5">
    <source>
        <dbReference type="Proteomes" id="UP000263014"/>
    </source>
</evidence>
<dbReference type="RefSeq" id="WP_117630221.1">
    <property type="nucleotide sequence ID" value="NZ_QSON01000001.1"/>
</dbReference>
<keyword evidence="3" id="KW-0732">Signal</keyword>
<comment type="similarity">
    <text evidence="1">Belongs to the bacterial solute-binding protein 1 family.</text>
</comment>
<dbReference type="PANTHER" id="PTHR43649:SF29">
    <property type="entry name" value="OSMOPROTECTIVE COMPOUNDS-BINDING PROTEIN GGTB"/>
    <property type="match status" value="1"/>
</dbReference>
<dbReference type="SUPFAM" id="SSF53850">
    <property type="entry name" value="Periplasmic binding protein-like II"/>
    <property type="match status" value="1"/>
</dbReference>
<dbReference type="Proteomes" id="UP000263014">
    <property type="component" value="Unassembled WGS sequence"/>
</dbReference>
<dbReference type="InterPro" id="IPR006059">
    <property type="entry name" value="SBP"/>
</dbReference>
<dbReference type="InterPro" id="IPR050490">
    <property type="entry name" value="Bact_solute-bd_prot1"/>
</dbReference>
<dbReference type="EMBL" id="QSON01000001">
    <property type="protein sequence ID" value="RGJ08305.1"/>
    <property type="molecule type" value="Genomic_DNA"/>
</dbReference>
<evidence type="ECO:0000256" key="2">
    <source>
        <dbReference type="ARBA" id="ARBA00022448"/>
    </source>
</evidence>
<accession>A0A374PE41</accession>